<proteinExistence type="predicted"/>
<gene>
    <name evidence="2" type="ORF">ACFFJ8_35070</name>
</gene>
<evidence type="ECO:0000313" key="2">
    <source>
        <dbReference type="EMBL" id="MFC0396558.1"/>
    </source>
</evidence>
<keyword evidence="1" id="KW-0472">Membrane</keyword>
<reference evidence="2 3" key="1">
    <citation type="submission" date="2024-09" db="EMBL/GenBank/DDBJ databases">
        <authorList>
            <person name="Sun Q."/>
            <person name="Mori K."/>
        </authorList>
    </citation>
    <scope>NUCLEOTIDE SEQUENCE [LARGE SCALE GENOMIC DNA]</scope>
    <source>
        <strain evidence="2 3">CCM 4839</strain>
    </source>
</reference>
<dbReference type="RefSeq" id="WP_204818595.1">
    <property type="nucleotide sequence ID" value="NZ_JANHOF010000005.1"/>
</dbReference>
<keyword evidence="3" id="KW-1185">Reference proteome</keyword>
<sequence length="181" mass="19985">MSFVAWMIVACEIAFWCVILLGLVARYVLKLNKLGFLLLCLVPVIDLALLIITGVDLYRGAVATTAHGIAAVYLGVSIAFGKSMIQWADERFQYYVTKQGPAPLKRYGLDYARHYLKGWLKHVLAYLIGAGLLATIIYAVEDPAQTEALSGILKIWSVVVGIDLIITITYFLFPKGEKAKS</sequence>
<evidence type="ECO:0000256" key="1">
    <source>
        <dbReference type="SAM" id="Phobius"/>
    </source>
</evidence>
<dbReference type="Proteomes" id="UP001589818">
    <property type="component" value="Unassembled WGS sequence"/>
</dbReference>
<keyword evidence="1" id="KW-1133">Transmembrane helix</keyword>
<evidence type="ECO:0008006" key="4">
    <source>
        <dbReference type="Google" id="ProtNLM"/>
    </source>
</evidence>
<organism evidence="2 3">
    <name type="scientific">Paenibacillus mendelii</name>
    <dbReference type="NCBI Taxonomy" id="206163"/>
    <lineage>
        <taxon>Bacteria</taxon>
        <taxon>Bacillati</taxon>
        <taxon>Bacillota</taxon>
        <taxon>Bacilli</taxon>
        <taxon>Bacillales</taxon>
        <taxon>Paenibacillaceae</taxon>
        <taxon>Paenibacillus</taxon>
    </lineage>
</organism>
<protein>
    <recommendedName>
        <fullName evidence="4">Integral inner membrane protein</fullName>
    </recommendedName>
</protein>
<feature type="transmembrane region" description="Helical" evidence="1">
    <location>
        <begin position="123"/>
        <end position="140"/>
    </location>
</feature>
<dbReference type="EMBL" id="JBHLVF010000061">
    <property type="protein sequence ID" value="MFC0396558.1"/>
    <property type="molecule type" value="Genomic_DNA"/>
</dbReference>
<feature type="transmembrane region" description="Helical" evidence="1">
    <location>
        <begin position="61"/>
        <end position="81"/>
    </location>
</feature>
<keyword evidence="1" id="KW-0812">Transmembrane</keyword>
<accession>A0ABV6JKW2</accession>
<feature type="transmembrane region" description="Helical" evidence="1">
    <location>
        <begin position="152"/>
        <end position="173"/>
    </location>
</feature>
<evidence type="ECO:0000313" key="3">
    <source>
        <dbReference type="Proteomes" id="UP001589818"/>
    </source>
</evidence>
<feature type="transmembrane region" description="Helical" evidence="1">
    <location>
        <begin position="36"/>
        <end position="55"/>
    </location>
</feature>
<feature type="transmembrane region" description="Helical" evidence="1">
    <location>
        <begin position="6"/>
        <end position="29"/>
    </location>
</feature>
<name>A0ABV6JKW2_9BACL</name>
<comment type="caution">
    <text evidence="2">The sequence shown here is derived from an EMBL/GenBank/DDBJ whole genome shotgun (WGS) entry which is preliminary data.</text>
</comment>